<dbReference type="GO" id="GO:0016787">
    <property type="term" value="F:hydrolase activity"/>
    <property type="evidence" value="ECO:0007669"/>
    <property type="project" value="UniProtKB-KW"/>
</dbReference>
<keyword evidence="2" id="KW-0378">Hydrolase</keyword>
<dbReference type="KEGG" id="acoa:RB602_04570"/>
<dbReference type="Gene3D" id="3.40.50.1820">
    <property type="entry name" value="alpha/beta hydrolase"/>
    <property type="match status" value="1"/>
</dbReference>
<name>A0AA97F9Z6_9SPHN</name>
<sequence>MNNKSQRHTILAIAGFGDNASMYDGLAGTALAQDHKLIPLDLPGFGAPPLAEETSLAALAGFVAQKARETSADTIIAHSVASIIASLAARTPDCPLENIISLEGNLTAEDAYFSGLAADYDSPEEVQVAIAAKLDGLAQTRPVIARYRDEVAKADPDALWQLGCDAKAFSKHNHPGDALMASADVTYVYNPDNCPTATLDWLDKSDMKRILLKGASHWPSVTEPEMLAEAIERALG</sequence>
<dbReference type="Proteomes" id="UP001302429">
    <property type="component" value="Chromosome"/>
</dbReference>
<keyword evidence="3" id="KW-1185">Reference proteome</keyword>
<dbReference type="InterPro" id="IPR029058">
    <property type="entry name" value="AB_hydrolase_fold"/>
</dbReference>
<feature type="domain" description="AB hydrolase-1" evidence="1">
    <location>
        <begin position="11"/>
        <end position="230"/>
    </location>
</feature>
<evidence type="ECO:0000313" key="2">
    <source>
        <dbReference type="EMBL" id="WOE75997.1"/>
    </source>
</evidence>
<dbReference type="AlphaFoldDB" id="A0AA97F9Z6"/>
<evidence type="ECO:0000259" key="1">
    <source>
        <dbReference type="Pfam" id="PF12697"/>
    </source>
</evidence>
<protein>
    <submittedName>
        <fullName evidence="2">Alpha/beta fold hydrolase</fullName>
    </submittedName>
</protein>
<dbReference type="InterPro" id="IPR000073">
    <property type="entry name" value="AB_hydrolase_1"/>
</dbReference>
<evidence type="ECO:0000313" key="3">
    <source>
        <dbReference type="Proteomes" id="UP001302429"/>
    </source>
</evidence>
<dbReference type="EMBL" id="CP136594">
    <property type="protein sequence ID" value="WOE75997.1"/>
    <property type="molecule type" value="Genomic_DNA"/>
</dbReference>
<reference evidence="2 3" key="1">
    <citation type="submission" date="2023-10" db="EMBL/GenBank/DDBJ databases">
        <title>Complete genome sequence of a Sphingomonadaceae bacterium.</title>
        <authorList>
            <person name="Yan C."/>
        </authorList>
    </citation>
    <scope>NUCLEOTIDE SEQUENCE [LARGE SCALE GENOMIC DNA]</scope>
    <source>
        <strain evidence="2 3">SCSIO 66989</strain>
    </source>
</reference>
<organism evidence="2 3">
    <name type="scientific">Alterisphingorhabdus coralli</name>
    <dbReference type="NCBI Taxonomy" id="3071408"/>
    <lineage>
        <taxon>Bacteria</taxon>
        <taxon>Pseudomonadati</taxon>
        <taxon>Pseudomonadota</taxon>
        <taxon>Alphaproteobacteria</taxon>
        <taxon>Sphingomonadales</taxon>
        <taxon>Sphingomonadaceae</taxon>
        <taxon>Alterisphingorhabdus (ex Yan et al. 2024)</taxon>
    </lineage>
</organism>
<dbReference type="RefSeq" id="WP_317083373.1">
    <property type="nucleotide sequence ID" value="NZ_CP136594.1"/>
</dbReference>
<accession>A0AA97F9Z6</accession>
<dbReference type="SUPFAM" id="SSF53474">
    <property type="entry name" value="alpha/beta-Hydrolases"/>
    <property type="match status" value="1"/>
</dbReference>
<dbReference type="Pfam" id="PF12697">
    <property type="entry name" value="Abhydrolase_6"/>
    <property type="match status" value="1"/>
</dbReference>
<gene>
    <name evidence="2" type="ORF">RB602_04570</name>
</gene>
<proteinExistence type="predicted"/>